<sequence length="227" mass="25000">MSDLLVIVPSRGRPHNIAELYVAWSETTCRHARLLVAVDDDDPALAEYEHVCGLVDVELVVGPRLRLTGTLNKVAVERAPRHRALAFLGDDHRPRSVGWDCHLLEALERLGTGIVYGNDLLQGEKMATAVAMTSNIVTALGYMAPPSMVHLCLDLVWVEWGRAINRLTYLPDTVIEHMHPDVGKAIRDAGYDEANSPVQTAVDHAAYEAYRYGPAFAADVEKLLALL</sequence>
<evidence type="ECO:0008006" key="3">
    <source>
        <dbReference type="Google" id="ProtNLM"/>
    </source>
</evidence>
<dbReference type="RefSeq" id="WP_397079375.1">
    <property type="nucleotide sequence ID" value="NZ_JBITGY010000002.1"/>
</dbReference>
<comment type="caution">
    <text evidence="1">The sequence shown here is derived from an EMBL/GenBank/DDBJ whole genome shotgun (WGS) entry which is preliminary data.</text>
</comment>
<evidence type="ECO:0000313" key="1">
    <source>
        <dbReference type="EMBL" id="MFI6496897.1"/>
    </source>
</evidence>
<dbReference type="Proteomes" id="UP001612741">
    <property type="component" value="Unassembled WGS sequence"/>
</dbReference>
<keyword evidence="2" id="KW-1185">Reference proteome</keyword>
<gene>
    <name evidence="1" type="ORF">ACIBG2_05920</name>
</gene>
<dbReference type="SUPFAM" id="SSF53448">
    <property type="entry name" value="Nucleotide-diphospho-sugar transferases"/>
    <property type="match status" value="1"/>
</dbReference>
<name>A0ABW7YLX3_9ACTN</name>
<dbReference type="EMBL" id="JBITGY010000002">
    <property type="protein sequence ID" value="MFI6496897.1"/>
    <property type="molecule type" value="Genomic_DNA"/>
</dbReference>
<accession>A0ABW7YLX3</accession>
<protein>
    <recommendedName>
        <fullName evidence="3">Glycosyltransferase</fullName>
    </recommendedName>
</protein>
<organism evidence="1 2">
    <name type="scientific">Nonomuraea typhae</name>
    <dbReference type="NCBI Taxonomy" id="2603600"/>
    <lineage>
        <taxon>Bacteria</taxon>
        <taxon>Bacillati</taxon>
        <taxon>Actinomycetota</taxon>
        <taxon>Actinomycetes</taxon>
        <taxon>Streptosporangiales</taxon>
        <taxon>Streptosporangiaceae</taxon>
        <taxon>Nonomuraea</taxon>
    </lineage>
</organism>
<proteinExistence type="predicted"/>
<dbReference type="InterPro" id="IPR029044">
    <property type="entry name" value="Nucleotide-diphossugar_trans"/>
</dbReference>
<reference evidence="1 2" key="1">
    <citation type="submission" date="2024-10" db="EMBL/GenBank/DDBJ databases">
        <title>The Natural Products Discovery Center: Release of the First 8490 Sequenced Strains for Exploring Actinobacteria Biosynthetic Diversity.</title>
        <authorList>
            <person name="Kalkreuter E."/>
            <person name="Kautsar S.A."/>
            <person name="Yang D."/>
            <person name="Bader C.D."/>
            <person name="Teijaro C.N."/>
            <person name="Fluegel L."/>
            <person name="Davis C.M."/>
            <person name="Simpson J.R."/>
            <person name="Lauterbach L."/>
            <person name="Steele A.D."/>
            <person name="Gui C."/>
            <person name="Meng S."/>
            <person name="Li G."/>
            <person name="Viehrig K."/>
            <person name="Ye F."/>
            <person name="Su P."/>
            <person name="Kiefer A.F."/>
            <person name="Nichols A."/>
            <person name="Cepeda A.J."/>
            <person name="Yan W."/>
            <person name="Fan B."/>
            <person name="Jiang Y."/>
            <person name="Adhikari A."/>
            <person name="Zheng C.-J."/>
            <person name="Schuster L."/>
            <person name="Cowan T.M."/>
            <person name="Smanski M.J."/>
            <person name="Chevrette M.G."/>
            <person name="De Carvalho L.P.S."/>
            <person name="Shen B."/>
        </authorList>
    </citation>
    <scope>NUCLEOTIDE SEQUENCE [LARGE SCALE GENOMIC DNA]</scope>
    <source>
        <strain evidence="1 2">NPDC050545</strain>
    </source>
</reference>
<evidence type="ECO:0000313" key="2">
    <source>
        <dbReference type="Proteomes" id="UP001612741"/>
    </source>
</evidence>